<dbReference type="OrthoDB" id="4809756at2759"/>
<evidence type="ECO:0000313" key="2">
    <source>
        <dbReference type="EMBL" id="RGP80548.1"/>
    </source>
</evidence>
<protein>
    <submittedName>
        <fullName evidence="2">Uncharacterized protein</fullName>
    </submittedName>
</protein>
<dbReference type="EMBL" id="PXOG01000028">
    <property type="protein sequence ID" value="RGP80548.1"/>
    <property type="molecule type" value="Genomic_DNA"/>
</dbReference>
<organism evidence="2 3">
    <name type="scientific">Fusarium longipes</name>
    <dbReference type="NCBI Taxonomy" id="694270"/>
    <lineage>
        <taxon>Eukaryota</taxon>
        <taxon>Fungi</taxon>
        <taxon>Dikarya</taxon>
        <taxon>Ascomycota</taxon>
        <taxon>Pezizomycotina</taxon>
        <taxon>Sordariomycetes</taxon>
        <taxon>Hypocreomycetidae</taxon>
        <taxon>Hypocreales</taxon>
        <taxon>Nectriaceae</taxon>
        <taxon>Fusarium</taxon>
    </lineage>
</organism>
<reference evidence="2 3" key="1">
    <citation type="journal article" date="2018" name="PLoS Pathog.">
        <title>Evolution of structural diversity of trichothecenes, a family of toxins produced by plant pathogenic and entomopathogenic fungi.</title>
        <authorList>
            <person name="Proctor R.H."/>
            <person name="McCormick S.P."/>
            <person name="Kim H.S."/>
            <person name="Cardoza R.E."/>
            <person name="Stanley A.M."/>
            <person name="Lindo L."/>
            <person name="Kelly A."/>
            <person name="Brown D.W."/>
            <person name="Lee T."/>
            <person name="Vaughan M.M."/>
            <person name="Alexander N.J."/>
            <person name="Busman M."/>
            <person name="Gutierrez S."/>
        </authorList>
    </citation>
    <scope>NUCLEOTIDE SEQUENCE [LARGE SCALE GENOMIC DNA]</scope>
    <source>
        <strain evidence="2 3">NRRL 20695</strain>
    </source>
</reference>
<feature type="compositionally biased region" description="Acidic residues" evidence="1">
    <location>
        <begin position="261"/>
        <end position="270"/>
    </location>
</feature>
<dbReference type="Proteomes" id="UP000266234">
    <property type="component" value="Unassembled WGS sequence"/>
</dbReference>
<comment type="caution">
    <text evidence="2">The sequence shown here is derived from an EMBL/GenBank/DDBJ whole genome shotgun (WGS) entry which is preliminary data.</text>
</comment>
<sequence>MTANKKMRKEGIPCPRCQEDDTISQELKDKLYYDATHLHDHEVSRLHLPKQKWVRQITQAFEASGEERIGCPYCKKLGKDVTFHQMRDLVKHVEDGVVGATHDELKRADGWYDEGWDKHPESKSKTFQETPEQQHQRRLAAHGIRYSQYEPTPGPIPHPTVPGVVLAPGHPDIIPEHLRPFIKFGRLEDEPRSTELPEHLRPFIKFGRLEDEPLFQIPEYWKGVISSRPMRIFNSDTLTAINNMDEALSRKRKAPANWEKEGEDEGDEDN</sequence>
<evidence type="ECO:0000313" key="3">
    <source>
        <dbReference type="Proteomes" id="UP000266234"/>
    </source>
</evidence>
<proteinExistence type="predicted"/>
<accession>A0A395T755</accession>
<name>A0A395T755_9HYPO</name>
<gene>
    <name evidence="2" type="ORF">FLONG3_1287</name>
</gene>
<keyword evidence="3" id="KW-1185">Reference proteome</keyword>
<feature type="region of interest" description="Disordered" evidence="1">
    <location>
        <begin position="246"/>
        <end position="270"/>
    </location>
</feature>
<evidence type="ECO:0000256" key="1">
    <source>
        <dbReference type="SAM" id="MobiDB-lite"/>
    </source>
</evidence>
<dbReference type="AlphaFoldDB" id="A0A395T755"/>